<reference evidence="3" key="1">
    <citation type="journal article" date="2019" name="Int. J. Syst. Evol. Microbiol.">
        <title>The Global Catalogue of Microorganisms (GCM) 10K type strain sequencing project: providing services to taxonomists for standard genome sequencing and annotation.</title>
        <authorList>
            <consortium name="The Broad Institute Genomics Platform"/>
            <consortium name="The Broad Institute Genome Sequencing Center for Infectious Disease"/>
            <person name="Wu L."/>
            <person name="Ma J."/>
        </authorList>
    </citation>
    <scope>NUCLEOTIDE SEQUENCE [LARGE SCALE GENOMIC DNA]</scope>
    <source>
        <strain evidence="3">JCM 16013</strain>
    </source>
</reference>
<keyword evidence="3" id="KW-1185">Reference proteome</keyword>
<feature type="region of interest" description="Disordered" evidence="1">
    <location>
        <begin position="52"/>
        <end position="72"/>
    </location>
</feature>
<gene>
    <name evidence="2" type="ORF">GCM10009838_57840</name>
</gene>
<organism evidence="2 3">
    <name type="scientific">Catenulispora subtropica</name>
    <dbReference type="NCBI Taxonomy" id="450798"/>
    <lineage>
        <taxon>Bacteria</taxon>
        <taxon>Bacillati</taxon>
        <taxon>Actinomycetota</taxon>
        <taxon>Actinomycetes</taxon>
        <taxon>Catenulisporales</taxon>
        <taxon>Catenulisporaceae</taxon>
        <taxon>Catenulispora</taxon>
    </lineage>
</organism>
<protein>
    <submittedName>
        <fullName evidence="2">Uncharacterized protein</fullName>
    </submittedName>
</protein>
<sequence length="155" mass="15332">MVAWCMQRACAAVEGFDVGAADVWCVDEALVVWVVGAWVKAGVVAGFAEGEVDDGAAGDDDEASEEAAAPSGEAAVVGVVSGEVAVELALCPAPTACGEADPDVADPHAAAARTVSAQANADAHRCRSMGSPPEGQAPAAGQNPTLADVSSNRNA</sequence>
<feature type="compositionally biased region" description="Acidic residues" evidence="1">
    <location>
        <begin position="52"/>
        <end position="65"/>
    </location>
</feature>
<dbReference type="Proteomes" id="UP001499854">
    <property type="component" value="Unassembled WGS sequence"/>
</dbReference>
<proteinExistence type="predicted"/>
<evidence type="ECO:0000256" key="1">
    <source>
        <dbReference type="SAM" id="MobiDB-lite"/>
    </source>
</evidence>
<comment type="caution">
    <text evidence="2">The sequence shown here is derived from an EMBL/GenBank/DDBJ whole genome shotgun (WGS) entry which is preliminary data.</text>
</comment>
<evidence type="ECO:0000313" key="3">
    <source>
        <dbReference type="Proteomes" id="UP001499854"/>
    </source>
</evidence>
<accession>A0ABP5DXE2</accession>
<name>A0ABP5DXE2_9ACTN</name>
<feature type="region of interest" description="Disordered" evidence="1">
    <location>
        <begin position="97"/>
        <end position="155"/>
    </location>
</feature>
<evidence type="ECO:0000313" key="2">
    <source>
        <dbReference type="EMBL" id="GAA1987529.1"/>
    </source>
</evidence>
<dbReference type="EMBL" id="BAAAQM010000039">
    <property type="protein sequence ID" value="GAA1987529.1"/>
    <property type="molecule type" value="Genomic_DNA"/>
</dbReference>
<feature type="compositionally biased region" description="Polar residues" evidence="1">
    <location>
        <begin position="142"/>
        <end position="155"/>
    </location>
</feature>